<keyword evidence="1" id="KW-0812">Transmembrane</keyword>
<feature type="transmembrane region" description="Helical" evidence="1">
    <location>
        <begin position="269"/>
        <end position="289"/>
    </location>
</feature>
<dbReference type="InterPro" id="IPR003607">
    <property type="entry name" value="HD/PDEase_dom"/>
</dbReference>
<dbReference type="SUPFAM" id="SSF109604">
    <property type="entry name" value="HD-domain/PDEase-like"/>
    <property type="match status" value="1"/>
</dbReference>
<dbReference type="NCBIfam" id="TIGR00254">
    <property type="entry name" value="GGDEF"/>
    <property type="match status" value="1"/>
</dbReference>
<organism evidence="4 5">
    <name type="scientific">Kutzneria viridogrisea</name>
    <dbReference type="NCBI Taxonomy" id="47990"/>
    <lineage>
        <taxon>Bacteria</taxon>
        <taxon>Bacillati</taxon>
        <taxon>Actinomycetota</taxon>
        <taxon>Actinomycetes</taxon>
        <taxon>Pseudonocardiales</taxon>
        <taxon>Pseudonocardiaceae</taxon>
        <taxon>Kutzneria</taxon>
    </lineage>
</organism>
<dbReference type="InterPro" id="IPR050469">
    <property type="entry name" value="Diguanylate_Cyclase"/>
</dbReference>
<dbReference type="PANTHER" id="PTHR45138">
    <property type="entry name" value="REGULATORY COMPONENTS OF SENSORY TRANSDUCTION SYSTEM"/>
    <property type="match status" value="1"/>
</dbReference>
<comment type="caution">
    <text evidence="4">The sequence shown here is derived from an EMBL/GenBank/DDBJ whole genome shotgun (WGS) entry which is preliminary data.</text>
</comment>
<sequence length="706" mass="76422">MDATGPRTEFSRVWIGYLTVGALILVAYYLVPAEGTGLAVRITLYCLDSVSAAVAVLYGLYRYRPRPRLPWLMLGLSQVVYAIADTSFYLAHYAFQVMDYPGVADPLYLSHYPLVVAGLLMFIRRRTPGRDLPGLLDAAVIGVGAAMLSWLYLIAPNARLDAPMVVKITSLAYPVMDLLMLTIALRLILGGGRRPASFFLLTFNLLAFVAADTLYVSQQLDGVYQAGNFLDAIWLAGNLALGAAALHPTMARLTDPSPVRETAIGPARITALCAAALIAPVTLFVRNSAGDFTDISVIALACAVLFGLTIARLAGLVSDQRRLAITDALTGLHTRRFFEAQLPIEVARARRSGGSLAVFIIDVDHFKSINDHYGHPAGDQALIEISARLRGASRGGDVLSRYGGEEFALLVPEASLSELHSIAERLRQRVASSPVAVSEDTWIAVTVSVGAACFPLHGDSPNELVATADRALYVAKARGRDQVVVGEAAVPDTSTTTDHTAMIDYLSHVADEVDAQLGAHDHSLCISRWTMTLATALGQDEATARNAELAGRLHDIGKIVIPEAVLTKPTALNEDEWRLVRQHPEYGYRLARMVPGFGVVADIIRQHHERYDGNGYPSRLVGNGIRVEARILAVCDSWAAMLVDRPYQPALSVAAAAEQLRLGRGTQFDPDVVDLFLDLLREGKVGELRRRETTSSGNLVLPPNMS</sequence>
<dbReference type="SMART" id="SM00471">
    <property type="entry name" value="HDc"/>
    <property type="match status" value="1"/>
</dbReference>
<reference evidence="4 5" key="1">
    <citation type="submission" date="2020-08" db="EMBL/GenBank/DDBJ databases">
        <title>Genomic Encyclopedia of Archaeal and Bacterial Type Strains, Phase II (KMG-II): from individual species to whole genera.</title>
        <authorList>
            <person name="Goeker M."/>
        </authorList>
    </citation>
    <scope>NUCLEOTIDE SEQUENCE [LARGE SCALE GENOMIC DNA]</scope>
    <source>
        <strain evidence="4 5">DSM 43850</strain>
    </source>
</reference>
<dbReference type="Proteomes" id="UP000517916">
    <property type="component" value="Unassembled WGS sequence"/>
</dbReference>
<feature type="domain" description="GGDEF" evidence="2">
    <location>
        <begin position="354"/>
        <end position="488"/>
    </location>
</feature>
<evidence type="ECO:0000313" key="4">
    <source>
        <dbReference type="EMBL" id="MBA8928567.1"/>
    </source>
</evidence>
<evidence type="ECO:0000259" key="3">
    <source>
        <dbReference type="PROSITE" id="PS51832"/>
    </source>
</evidence>
<dbReference type="Gene3D" id="1.10.3210.10">
    <property type="entry name" value="Hypothetical protein af1432"/>
    <property type="match status" value="1"/>
</dbReference>
<dbReference type="SMART" id="SM00267">
    <property type="entry name" value="GGDEF"/>
    <property type="match status" value="1"/>
</dbReference>
<dbReference type="PROSITE" id="PS51832">
    <property type="entry name" value="HD_GYP"/>
    <property type="match status" value="1"/>
</dbReference>
<dbReference type="InterPro" id="IPR000160">
    <property type="entry name" value="GGDEF_dom"/>
</dbReference>
<dbReference type="CDD" id="cd01949">
    <property type="entry name" value="GGDEF"/>
    <property type="match status" value="1"/>
</dbReference>
<keyword evidence="1" id="KW-1133">Transmembrane helix</keyword>
<dbReference type="InterPro" id="IPR029787">
    <property type="entry name" value="Nucleotide_cyclase"/>
</dbReference>
<evidence type="ECO:0000256" key="1">
    <source>
        <dbReference type="SAM" id="Phobius"/>
    </source>
</evidence>
<gene>
    <name evidence="4" type="ORF">BC739_005784</name>
</gene>
<dbReference type="Gene3D" id="3.30.70.270">
    <property type="match status" value="1"/>
</dbReference>
<feature type="transmembrane region" description="Helical" evidence="1">
    <location>
        <begin position="229"/>
        <end position="248"/>
    </location>
</feature>
<protein>
    <submittedName>
        <fullName evidence="4">Diguanylate cyclase (GGDEF)-like protein</fullName>
    </submittedName>
</protein>
<dbReference type="EMBL" id="JACJID010000004">
    <property type="protein sequence ID" value="MBA8928567.1"/>
    <property type="molecule type" value="Genomic_DNA"/>
</dbReference>
<dbReference type="Pfam" id="PF00990">
    <property type="entry name" value="GGDEF"/>
    <property type="match status" value="1"/>
</dbReference>
<feature type="transmembrane region" description="Helical" evidence="1">
    <location>
        <begin position="107"/>
        <end position="123"/>
    </location>
</feature>
<keyword evidence="1" id="KW-0472">Membrane</keyword>
<feature type="transmembrane region" description="Helical" evidence="1">
    <location>
        <begin position="295"/>
        <end position="314"/>
    </location>
</feature>
<dbReference type="Pfam" id="PF13487">
    <property type="entry name" value="HD_5"/>
    <property type="match status" value="1"/>
</dbReference>
<name>A0ABR6BPM7_9PSEU</name>
<dbReference type="SUPFAM" id="SSF55073">
    <property type="entry name" value="Nucleotide cyclase"/>
    <property type="match status" value="1"/>
</dbReference>
<dbReference type="PANTHER" id="PTHR45138:SF9">
    <property type="entry name" value="DIGUANYLATE CYCLASE DGCM-RELATED"/>
    <property type="match status" value="1"/>
</dbReference>
<feature type="transmembrane region" description="Helical" evidence="1">
    <location>
        <begin position="12"/>
        <end position="30"/>
    </location>
</feature>
<dbReference type="CDD" id="cd00077">
    <property type="entry name" value="HDc"/>
    <property type="match status" value="1"/>
</dbReference>
<evidence type="ECO:0000259" key="2">
    <source>
        <dbReference type="PROSITE" id="PS50887"/>
    </source>
</evidence>
<feature type="transmembrane region" description="Helical" evidence="1">
    <location>
        <begin position="42"/>
        <end position="61"/>
    </location>
</feature>
<keyword evidence="5" id="KW-1185">Reference proteome</keyword>
<proteinExistence type="predicted"/>
<dbReference type="RefSeq" id="WP_025356365.1">
    <property type="nucleotide sequence ID" value="NZ_BAAABQ010000032.1"/>
</dbReference>
<feature type="transmembrane region" description="Helical" evidence="1">
    <location>
        <begin position="73"/>
        <end position="95"/>
    </location>
</feature>
<dbReference type="InterPro" id="IPR037522">
    <property type="entry name" value="HD_GYP_dom"/>
</dbReference>
<accession>A0ABR6BPM7</accession>
<evidence type="ECO:0000313" key="5">
    <source>
        <dbReference type="Proteomes" id="UP000517916"/>
    </source>
</evidence>
<feature type="domain" description="HD-GYP" evidence="3">
    <location>
        <begin position="495"/>
        <end position="692"/>
    </location>
</feature>
<feature type="transmembrane region" description="Helical" evidence="1">
    <location>
        <begin position="196"/>
        <end position="217"/>
    </location>
</feature>
<feature type="transmembrane region" description="Helical" evidence="1">
    <location>
        <begin position="171"/>
        <end position="189"/>
    </location>
</feature>
<dbReference type="PROSITE" id="PS50887">
    <property type="entry name" value="GGDEF"/>
    <property type="match status" value="1"/>
</dbReference>
<dbReference type="InterPro" id="IPR043128">
    <property type="entry name" value="Rev_trsase/Diguanyl_cyclase"/>
</dbReference>
<feature type="transmembrane region" description="Helical" evidence="1">
    <location>
        <begin position="135"/>
        <end position="155"/>
    </location>
</feature>